<gene>
    <name evidence="2" type="ORF">RND15_07825</name>
</gene>
<evidence type="ECO:0000313" key="2">
    <source>
        <dbReference type="EMBL" id="MDT0542624.1"/>
    </source>
</evidence>
<sequence length="43" mass="4453">MVITPVDTASKQKARRKSLVCTTSRTRAARAVSSSTSGSASVV</sequence>
<accession>A0ABU2XB03</accession>
<dbReference type="EMBL" id="JAVRFD010000003">
    <property type="protein sequence ID" value="MDT0542624.1"/>
    <property type="molecule type" value="Genomic_DNA"/>
</dbReference>
<reference evidence="2" key="1">
    <citation type="submission" date="2024-05" db="EMBL/GenBank/DDBJ databases">
        <title>30 novel species of actinomycetes from the DSMZ collection.</title>
        <authorList>
            <person name="Nouioui I."/>
        </authorList>
    </citation>
    <scope>NUCLEOTIDE SEQUENCE</scope>
    <source>
        <strain evidence="2">DSM 41529</strain>
    </source>
</reference>
<keyword evidence="3" id="KW-1185">Reference proteome</keyword>
<dbReference type="Proteomes" id="UP001180754">
    <property type="component" value="Unassembled WGS sequence"/>
</dbReference>
<protein>
    <submittedName>
        <fullName evidence="2">Uncharacterized protein</fullName>
    </submittedName>
</protein>
<organism evidence="2 3">
    <name type="scientific">Streptomyces lonegramiae</name>
    <dbReference type="NCBI Taxonomy" id="3075524"/>
    <lineage>
        <taxon>Bacteria</taxon>
        <taxon>Bacillati</taxon>
        <taxon>Actinomycetota</taxon>
        <taxon>Actinomycetes</taxon>
        <taxon>Kitasatosporales</taxon>
        <taxon>Streptomycetaceae</taxon>
        <taxon>Streptomyces</taxon>
    </lineage>
</organism>
<evidence type="ECO:0000256" key="1">
    <source>
        <dbReference type="SAM" id="MobiDB-lite"/>
    </source>
</evidence>
<name>A0ABU2XB03_9ACTN</name>
<proteinExistence type="predicted"/>
<comment type="caution">
    <text evidence="2">The sequence shown here is derived from an EMBL/GenBank/DDBJ whole genome shotgun (WGS) entry which is preliminary data.</text>
</comment>
<feature type="region of interest" description="Disordered" evidence="1">
    <location>
        <begin position="1"/>
        <end position="22"/>
    </location>
</feature>
<evidence type="ECO:0000313" key="3">
    <source>
        <dbReference type="Proteomes" id="UP001180754"/>
    </source>
</evidence>